<dbReference type="AlphaFoldDB" id="A0A3M2L961"/>
<organism evidence="2 3">
    <name type="scientific">Nocardia stercoris</name>
    <dbReference type="NCBI Taxonomy" id="2483361"/>
    <lineage>
        <taxon>Bacteria</taxon>
        <taxon>Bacillati</taxon>
        <taxon>Actinomycetota</taxon>
        <taxon>Actinomycetes</taxon>
        <taxon>Mycobacteriales</taxon>
        <taxon>Nocardiaceae</taxon>
        <taxon>Nocardia</taxon>
    </lineage>
</organism>
<dbReference type="RefSeq" id="WP_122187077.1">
    <property type="nucleotide sequence ID" value="NZ_RFFH01000002.1"/>
</dbReference>
<gene>
    <name evidence="2" type="ORF">EBN03_06950</name>
</gene>
<comment type="caution">
    <text evidence="2">The sequence shown here is derived from an EMBL/GenBank/DDBJ whole genome shotgun (WGS) entry which is preliminary data.</text>
</comment>
<evidence type="ECO:0000256" key="1">
    <source>
        <dbReference type="SAM" id="Phobius"/>
    </source>
</evidence>
<protein>
    <submittedName>
        <fullName evidence="2">Uncharacterized protein</fullName>
    </submittedName>
</protein>
<dbReference type="Proteomes" id="UP000279275">
    <property type="component" value="Unassembled WGS sequence"/>
</dbReference>
<keyword evidence="1" id="KW-1133">Transmembrane helix</keyword>
<accession>A0A3M2L961</accession>
<evidence type="ECO:0000313" key="2">
    <source>
        <dbReference type="EMBL" id="RMI34152.1"/>
    </source>
</evidence>
<keyword evidence="1" id="KW-0812">Transmembrane</keyword>
<dbReference type="OrthoDB" id="5196985at2"/>
<evidence type="ECO:0000313" key="3">
    <source>
        <dbReference type="Proteomes" id="UP000279275"/>
    </source>
</evidence>
<keyword evidence="3" id="KW-1185">Reference proteome</keyword>
<feature type="transmembrane region" description="Helical" evidence="1">
    <location>
        <begin position="65"/>
        <end position="84"/>
    </location>
</feature>
<name>A0A3M2L961_9NOCA</name>
<reference evidence="2 3" key="1">
    <citation type="submission" date="2018-10" db="EMBL/GenBank/DDBJ databases">
        <title>Isolation from cow dung.</title>
        <authorList>
            <person name="Ling L."/>
        </authorList>
    </citation>
    <scope>NUCLEOTIDE SEQUENCE [LARGE SCALE GENOMIC DNA]</scope>
    <source>
        <strain evidence="2 3">NEAU-LL90</strain>
    </source>
</reference>
<proteinExistence type="predicted"/>
<sequence>MNTSEKPSRWARLFDIRSIVAALLGVYGVLLLVAGIAPALAKAGAGTATHTPDRTDLAAGGVANLWVGGILVLITLLFAVWVVVRPADRD</sequence>
<keyword evidence="1" id="KW-0472">Membrane</keyword>
<dbReference type="EMBL" id="RFFH01000002">
    <property type="protein sequence ID" value="RMI34152.1"/>
    <property type="molecule type" value="Genomic_DNA"/>
</dbReference>